<name>A0ABX1R5X4_9ALTE</name>
<dbReference type="EMBL" id="JAATNW010000007">
    <property type="protein sequence ID" value="NMH61051.1"/>
    <property type="molecule type" value="Genomic_DNA"/>
</dbReference>
<protein>
    <submittedName>
        <fullName evidence="1">DUF488 family protein</fullName>
    </submittedName>
</protein>
<proteinExistence type="predicted"/>
<sequence>MNYKIHRIYEDDCPSGYRILVDKLWPRGISKSQAKLDDWWKNFAPDDELREWFDHEPAKWAAFRKKYLHQLSKQKNQIKSQLNDVSSSTIVLLYGSKNKEKNHARVLREYFARLKI</sequence>
<dbReference type="Pfam" id="PF22752">
    <property type="entry name" value="DUF488-N3i"/>
    <property type="match status" value="1"/>
</dbReference>
<keyword evidence="2" id="KW-1185">Reference proteome</keyword>
<dbReference type="PANTHER" id="PTHR36849:SF1">
    <property type="entry name" value="CYTOPLASMIC PROTEIN"/>
    <property type="match status" value="1"/>
</dbReference>
<reference evidence="1 2" key="1">
    <citation type="submission" date="2020-03" db="EMBL/GenBank/DDBJ databases">
        <title>Alteromonas ponticola sp. nov., isolated from seawater.</title>
        <authorList>
            <person name="Yoon J.-H."/>
            <person name="Kim Y.-O."/>
        </authorList>
    </citation>
    <scope>NUCLEOTIDE SEQUENCE [LARGE SCALE GENOMIC DNA]</scope>
    <source>
        <strain evidence="1 2">MYP5</strain>
    </source>
</reference>
<organism evidence="1 2">
    <name type="scientific">Alteromonas ponticola</name>
    <dbReference type="NCBI Taxonomy" id="2720613"/>
    <lineage>
        <taxon>Bacteria</taxon>
        <taxon>Pseudomonadati</taxon>
        <taxon>Pseudomonadota</taxon>
        <taxon>Gammaproteobacteria</taxon>
        <taxon>Alteromonadales</taxon>
        <taxon>Alteromonadaceae</taxon>
        <taxon>Alteromonas/Salinimonas group</taxon>
        <taxon>Alteromonas</taxon>
    </lineage>
</organism>
<comment type="caution">
    <text evidence="1">The sequence shown here is derived from an EMBL/GenBank/DDBJ whole genome shotgun (WGS) entry which is preliminary data.</text>
</comment>
<dbReference type="Proteomes" id="UP000709336">
    <property type="component" value="Unassembled WGS sequence"/>
</dbReference>
<dbReference type="RefSeq" id="WP_169211612.1">
    <property type="nucleotide sequence ID" value="NZ_JAATNW010000007.1"/>
</dbReference>
<gene>
    <name evidence="1" type="ORF">HCJ96_13530</name>
</gene>
<dbReference type="PANTHER" id="PTHR36849">
    <property type="entry name" value="CYTOPLASMIC PROTEIN-RELATED"/>
    <property type="match status" value="1"/>
</dbReference>
<accession>A0ABX1R5X4</accession>
<evidence type="ECO:0000313" key="1">
    <source>
        <dbReference type="EMBL" id="NMH61051.1"/>
    </source>
</evidence>
<dbReference type="InterPro" id="IPR052552">
    <property type="entry name" value="YeaO-like"/>
</dbReference>
<evidence type="ECO:0000313" key="2">
    <source>
        <dbReference type="Proteomes" id="UP000709336"/>
    </source>
</evidence>